<organism evidence="3 4">
    <name type="scientific">Bacillus smithii 7_3_47FAA</name>
    <dbReference type="NCBI Taxonomy" id="665952"/>
    <lineage>
        <taxon>Bacteria</taxon>
        <taxon>Bacillati</taxon>
        <taxon>Bacillota</taxon>
        <taxon>Bacilli</taxon>
        <taxon>Bacillales</taxon>
        <taxon>Bacillaceae</taxon>
        <taxon>Bacillus</taxon>
    </lineage>
</organism>
<gene>
    <name evidence="3" type="ORF">HMPREF1015_02341</name>
</gene>
<dbReference type="InterPro" id="IPR036249">
    <property type="entry name" value="Thioredoxin-like_sf"/>
</dbReference>
<reference evidence="3 4" key="1">
    <citation type="submission" date="2011-09" db="EMBL/GenBank/DDBJ databases">
        <title>The Genome Sequence of Bacillus smithii 7_3_47FAA.</title>
        <authorList>
            <consortium name="The Broad Institute Genome Sequencing Platform"/>
            <person name="Earl A."/>
            <person name="Ward D."/>
            <person name="Feldgarden M."/>
            <person name="Gevers D."/>
            <person name="Daigneault M."/>
            <person name="Strauss J."/>
            <person name="Allen-Vercoe E."/>
            <person name="Young S.K."/>
            <person name="Zeng Q."/>
            <person name="Gargeya S."/>
            <person name="Fitzgerald M."/>
            <person name="Haas B."/>
            <person name="Abouelleil A."/>
            <person name="Alvarado L."/>
            <person name="Arachchi H.M."/>
            <person name="Berlin A."/>
            <person name="Brown A."/>
            <person name="Chapman S.B."/>
            <person name="Chen Z."/>
            <person name="Dunbar C."/>
            <person name="Freedman E."/>
            <person name="Gearin G."/>
            <person name="Goldberg J."/>
            <person name="Griggs A."/>
            <person name="Gujja S."/>
            <person name="Heiman D."/>
            <person name="Howarth C."/>
            <person name="Larson L."/>
            <person name="Lui A."/>
            <person name="MacDonald P.J.P."/>
            <person name="Montmayeur A."/>
            <person name="Murphy C."/>
            <person name="Neiman D."/>
            <person name="Pearson M."/>
            <person name="Priest M."/>
            <person name="Roberts A."/>
            <person name="Saif S."/>
            <person name="Shea T."/>
            <person name="Shenoy N."/>
            <person name="Sisk P."/>
            <person name="Stolte C."/>
            <person name="Sykes S."/>
            <person name="Wortman J."/>
            <person name="Nusbaum C."/>
            <person name="Birren B."/>
        </authorList>
    </citation>
    <scope>NUCLEOTIDE SEQUENCE [LARGE SCALE GENOMIC DNA]</scope>
    <source>
        <strain evidence="3 4">7_3_47FAA</strain>
    </source>
</reference>
<dbReference type="Proteomes" id="UP000011747">
    <property type="component" value="Unassembled WGS sequence"/>
</dbReference>
<dbReference type="InterPro" id="IPR004879">
    <property type="entry name" value="Ssp411-like_TRX"/>
</dbReference>
<comment type="caution">
    <text evidence="3">The sequence shown here is derived from an EMBL/GenBank/DDBJ whole genome shotgun (WGS) entry which is preliminary data.</text>
</comment>
<dbReference type="PANTHER" id="PTHR42899:SF1">
    <property type="entry name" value="SPERMATOGENESIS-ASSOCIATED PROTEIN 20"/>
    <property type="match status" value="1"/>
</dbReference>
<protein>
    <recommendedName>
        <fullName evidence="2">Spermatogenesis-associated protein 20-like TRX domain-containing protein</fullName>
    </recommendedName>
</protein>
<dbReference type="CDD" id="cd02955">
    <property type="entry name" value="SSP411"/>
    <property type="match status" value="1"/>
</dbReference>
<dbReference type="SUPFAM" id="SSF52833">
    <property type="entry name" value="Thioredoxin-like"/>
    <property type="match status" value="1"/>
</dbReference>
<dbReference type="SUPFAM" id="SSF48208">
    <property type="entry name" value="Six-hairpin glycosidases"/>
    <property type="match status" value="1"/>
</dbReference>
<sequence>MTKGKKANRLIQEKSPYLLQHAYNPVDWYPWGNEAFEKAKSENKPVFVSIGYSTCHWCHVMERESFEDPEVAELLNQYFVAIKVDREERPDIDSVYMTVCQMMTGQGGWPLTVFLTPDKKPFYAGTYFPKNSQYGRPGMMDILPQLHRAYHQDPDRIADIGSRLVEALKEEAGRKSEGDVTEEAVHKGFEQLAGKFDSLYGGFGEAPKFPSPHQLLFLFRYYHMTGEESALKMAEKTLDSMAAGGIYDHIGGGFSRYSTDGMWLVPHFEKMLYDNALLMYAYTEAYQITKNERYRRIVLEIADFVAREMTHPEGGFYSAIDADSEGEEGKFYVWSKEEIMDVLGEETGTIFSELYHVTDQGNFEGKNILHLLQTDLETIAANHELSIEELENLMSKAKQFLFQAREKRVKPHVDDKVLTSWNGLMIAALAKAGSVFDDPGLLSQARKAMAFLEKYVWKEKRLMARFREGEAKYRGYLDDYAFLLWGTLELFLAEDDLHMLSFAIELKNALFERFWDENGGFFFTDRDGEELLVREKPGYDGAYPSGNSVAAYQLWRLAKLTGDIELMKRVEMCVRSFSKELNAFPVSMLYMLEAAMALFAQGREVIVIGSNGSEKRAVLWRCREEFLPFDVWSGHRPEWLEGAAKQKETDLLVFICENQACKMPMEDLSTALKAISRS</sequence>
<evidence type="ECO:0000313" key="4">
    <source>
        <dbReference type="Proteomes" id="UP000011747"/>
    </source>
</evidence>
<dbReference type="EMBL" id="ACWF01000170">
    <property type="protein sequence ID" value="EHL72387.1"/>
    <property type="molecule type" value="Genomic_DNA"/>
</dbReference>
<feature type="domain" description="Spermatogenesis-associated protein 20-like TRX" evidence="2">
    <location>
        <begin position="8"/>
        <end position="168"/>
    </location>
</feature>
<dbReference type="InterPro" id="IPR008928">
    <property type="entry name" value="6-hairpin_glycosidase_sf"/>
</dbReference>
<dbReference type="PATRIC" id="fig|665952.3.peg.3581"/>
<dbReference type="InterPro" id="IPR012341">
    <property type="entry name" value="6hp_glycosidase-like_sf"/>
</dbReference>
<feature type="coiled-coil region" evidence="1">
    <location>
        <begin position="380"/>
        <end position="407"/>
    </location>
</feature>
<proteinExistence type="predicted"/>
<dbReference type="PIRSF" id="PIRSF006402">
    <property type="entry name" value="UCP006402_thioredoxin"/>
    <property type="match status" value="1"/>
</dbReference>
<evidence type="ECO:0000256" key="1">
    <source>
        <dbReference type="SAM" id="Coils"/>
    </source>
</evidence>
<evidence type="ECO:0000313" key="3">
    <source>
        <dbReference type="EMBL" id="EHL72387.1"/>
    </source>
</evidence>
<dbReference type="GO" id="GO:0005975">
    <property type="term" value="P:carbohydrate metabolic process"/>
    <property type="evidence" value="ECO:0007669"/>
    <property type="project" value="InterPro"/>
</dbReference>
<accession>G9QQR8</accession>
<dbReference type="Pfam" id="PF03190">
    <property type="entry name" value="Thioredox_DsbH"/>
    <property type="match status" value="1"/>
</dbReference>
<name>G9QQR8_9BACI</name>
<dbReference type="Gene3D" id="1.50.10.10">
    <property type="match status" value="2"/>
</dbReference>
<dbReference type="PANTHER" id="PTHR42899">
    <property type="entry name" value="SPERMATOGENESIS-ASSOCIATED PROTEIN 20"/>
    <property type="match status" value="1"/>
</dbReference>
<dbReference type="HOGENOM" id="CLU_014051_4_1_9"/>
<dbReference type="AlphaFoldDB" id="G9QQR8"/>
<dbReference type="Gene3D" id="3.40.30.10">
    <property type="entry name" value="Glutaredoxin"/>
    <property type="match status" value="1"/>
</dbReference>
<evidence type="ECO:0000259" key="2">
    <source>
        <dbReference type="Pfam" id="PF03190"/>
    </source>
</evidence>
<dbReference type="RefSeq" id="WP_004439857.1">
    <property type="nucleotide sequence ID" value="NZ_JH414765.1"/>
</dbReference>
<keyword evidence="1" id="KW-0175">Coiled coil</keyword>
<dbReference type="InterPro" id="IPR024705">
    <property type="entry name" value="Ssp411"/>
</dbReference>
<keyword evidence="4" id="KW-1185">Reference proteome</keyword>